<dbReference type="Pfam" id="PF10979">
    <property type="entry name" value="DUF2786"/>
    <property type="match status" value="1"/>
</dbReference>
<proteinExistence type="predicted"/>
<evidence type="ECO:0000313" key="4">
    <source>
        <dbReference type="Proteomes" id="UP000516384"/>
    </source>
</evidence>
<sequence>MMKETDIIRKIQKAMKLSDGGGTAAESQNALLMAQRMAIKHGIDISELGELVEEQKREIVHQVVRAASLRSWWRERLYAIIADNFKVESYRTSEGKRNGKEFYRLTFTGFKEDVAIALEVYNHAEQSIQHHGRTYIRKMGKRIKSSNKNKYKNEYMKGYLDGLHRKFAEQVQFHGFQLALIKHPEVLAQTSHMERYEFFEPESISTGENAYEKGFKEGKDYSYPVGSLE</sequence>
<keyword evidence="3" id="KW-0614">Plasmid</keyword>
<dbReference type="InterPro" id="IPR055592">
    <property type="entry name" value="DUF7168"/>
</dbReference>
<feature type="domain" description="DUF2786" evidence="1">
    <location>
        <begin position="7"/>
        <end position="44"/>
    </location>
</feature>
<dbReference type="Proteomes" id="UP000516384">
    <property type="component" value="Plasmid pPlas1"/>
</dbReference>
<feature type="domain" description="DUF7168" evidence="2">
    <location>
        <begin position="58"/>
        <end position="171"/>
    </location>
</feature>
<organism evidence="3 4">
    <name type="scientific">Paenibacillus peoriae</name>
    <dbReference type="NCBI Taxonomy" id="59893"/>
    <lineage>
        <taxon>Bacteria</taxon>
        <taxon>Bacillati</taxon>
        <taxon>Bacillota</taxon>
        <taxon>Bacilli</taxon>
        <taxon>Bacillales</taxon>
        <taxon>Paenibacillaceae</taxon>
        <taxon>Paenibacillus</taxon>
    </lineage>
</organism>
<geneLocation type="plasmid" evidence="3 4">
    <name>pPlas1</name>
</geneLocation>
<reference evidence="3 4" key="1">
    <citation type="submission" date="2020-09" db="EMBL/GenBank/DDBJ databases">
        <title>Characterization of Paenibacillus peoriae strain ZF390 with broad-spectrum antimicrobial activity as a potential biocontrol agent.</title>
        <authorList>
            <person name="Li L."/>
            <person name="Zhao Y."/>
            <person name="Li B."/>
            <person name="Xie X."/>
        </authorList>
    </citation>
    <scope>NUCLEOTIDE SEQUENCE [LARGE SCALE GENOMIC DNA]</scope>
    <source>
        <strain evidence="3 4">ZF390</strain>
        <plasmid evidence="3 4">pPlas1</plasmid>
    </source>
</reference>
<evidence type="ECO:0000259" key="2">
    <source>
        <dbReference type="Pfam" id="PF23771"/>
    </source>
</evidence>
<dbReference type="InterPro" id="IPR024498">
    <property type="entry name" value="DUF2786"/>
</dbReference>
<accession>A0A7H0YHD0</accession>
<evidence type="ECO:0000259" key="1">
    <source>
        <dbReference type="Pfam" id="PF10979"/>
    </source>
</evidence>
<dbReference type="AlphaFoldDB" id="A0A7H0YHD0"/>
<dbReference type="EMBL" id="CP061173">
    <property type="protein sequence ID" value="QNR70488.1"/>
    <property type="molecule type" value="Genomic_DNA"/>
</dbReference>
<dbReference type="RefSeq" id="WP_190299795.1">
    <property type="nucleotide sequence ID" value="NZ_CP061173.1"/>
</dbReference>
<gene>
    <name evidence="3" type="ORF">IAQ67_28680</name>
</gene>
<protein>
    <submittedName>
        <fullName evidence="3">DUF2786 domain-containing protein</fullName>
    </submittedName>
</protein>
<name>A0A7H0YHD0_9BACL</name>
<dbReference type="Pfam" id="PF23771">
    <property type="entry name" value="DUF7168"/>
    <property type="match status" value="1"/>
</dbReference>
<evidence type="ECO:0000313" key="3">
    <source>
        <dbReference type="EMBL" id="QNR70488.1"/>
    </source>
</evidence>